<dbReference type="PANTHER" id="PTHR43248:SF29">
    <property type="entry name" value="TRIPEPTIDYL AMINOPEPTIDASE"/>
    <property type="match status" value="1"/>
</dbReference>
<dbReference type="AlphaFoldDB" id="A0A1G8C9F5"/>
<dbReference type="Proteomes" id="UP000199623">
    <property type="component" value="Unassembled WGS sequence"/>
</dbReference>
<proteinExistence type="inferred from homology"/>
<dbReference type="Pfam" id="PF00561">
    <property type="entry name" value="Abhydrolase_1"/>
    <property type="match status" value="1"/>
</dbReference>
<dbReference type="RefSeq" id="WP_090059331.1">
    <property type="nucleotide sequence ID" value="NZ_FNCC01000021.1"/>
</dbReference>
<sequence length="507" mass="54916">MTKRRSRVTAALFALIIVLGTSTSFARIDGSPVAARKGLERFYAQALSWGACQPYATDAKSKTLFEREGIQCARLQVPLDYAQPDVGTVTVALLRRPATEPGRKVGSLVVNPGGPGGSGMAHVANMQAGNPVGKRFDVVGFDPRGVGASQPRVLCLTDAERDAQRLRPKGETADAVEAENKFFVEKCAQRSGIDLLRNVGTRDVARDVDVLRAVLGDKKLSYLGYSYGTRLGALYAEMFPRNVRAMVLDGAVELNGDKVAASARQAQGFEESFQRFASWCAQRDCPIGTDTGTAESKFRQMIEPLKKTPLQVGDRKLSHSDANTAIIQAMYSDRLWETALKGLQELRQNKGTTLLQLADQYLGRAQDGTYSRIQDAFVAIRCVDEPPVKDRATLESNRRRLLELLGNDTVPSDETALGPCAFWPAPHTSEPRKPVVKGLPQVLVVSTTGDPATPYQSGVDLAQSLGARLLTYNGNQHTAFLAGIGCVDGVATNYLADLRLPETDVVC</sequence>
<evidence type="ECO:0000256" key="2">
    <source>
        <dbReference type="ARBA" id="ARBA00022729"/>
    </source>
</evidence>
<dbReference type="GO" id="GO:0016787">
    <property type="term" value="F:hydrolase activity"/>
    <property type="evidence" value="ECO:0007669"/>
    <property type="project" value="UniProtKB-KW"/>
</dbReference>
<accession>A0A1G8C9F5</accession>
<evidence type="ECO:0000313" key="7">
    <source>
        <dbReference type="Proteomes" id="UP000199623"/>
    </source>
</evidence>
<dbReference type="InterPro" id="IPR000073">
    <property type="entry name" value="AB_hydrolase_1"/>
</dbReference>
<name>A0A1G8C9F5_9PSEU</name>
<dbReference type="InterPro" id="IPR051601">
    <property type="entry name" value="Serine_prot/Carboxylest_S33"/>
</dbReference>
<keyword evidence="2 4" id="KW-0732">Signal</keyword>
<dbReference type="EMBL" id="FNCC01000021">
    <property type="protein sequence ID" value="SDH42094.1"/>
    <property type="molecule type" value="Genomic_DNA"/>
</dbReference>
<gene>
    <name evidence="6" type="ORF">SAMN05216553_12179</name>
</gene>
<dbReference type="SUPFAM" id="SSF53474">
    <property type="entry name" value="alpha/beta-Hydrolases"/>
    <property type="match status" value="1"/>
</dbReference>
<evidence type="ECO:0000256" key="3">
    <source>
        <dbReference type="ARBA" id="ARBA00022801"/>
    </source>
</evidence>
<organism evidence="6 7">
    <name type="scientific">Lentzea fradiae</name>
    <dbReference type="NCBI Taxonomy" id="200378"/>
    <lineage>
        <taxon>Bacteria</taxon>
        <taxon>Bacillati</taxon>
        <taxon>Actinomycetota</taxon>
        <taxon>Actinomycetes</taxon>
        <taxon>Pseudonocardiales</taxon>
        <taxon>Pseudonocardiaceae</taxon>
        <taxon>Lentzea</taxon>
    </lineage>
</organism>
<dbReference type="OrthoDB" id="3252468at2"/>
<dbReference type="PANTHER" id="PTHR43248">
    <property type="entry name" value="2-SUCCINYL-6-HYDROXY-2,4-CYCLOHEXADIENE-1-CARBOXYLATE SYNTHASE"/>
    <property type="match status" value="1"/>
</dbReference>
<feature type="signal peptide" evidence="4">
    <location>
        <begin position="1"/>
        <end position="26"/>
    </location>
</feature>
<feature type="chain" id="PRO_5011432501" evidence="4">
    <location>
        <begin position="27"/>
        <end position="507"/>
    </location>
</feature>
<reference evidence="7" key="1">
    <citation type="submission" date="2016-10" db="EMBL/GenBank/DDBJ databases">
        <authorList>
            <person name="Varghese N."/>
            <person name="Submissions S."/>
        </authorList>
    </citation>
    <scope>NUCLEOTIDE SEQUENCE [LARGE SCALE GENOMIC DNA]</scope>
    <source>
        <strain evidence="7">CGMCC 4.3506</strain>
    </source>
</reference>
<evidence type="ECO:0000259" key="5">
    <source>
        <dbReference type="Pfam" id="PF00561"/>
    </source>
</evidence>
<dbReference type="STRING" id="200378.SAMN05216553_12179"/>
<dbReference type="InterPro" id="IPR029058">
    <property type="entry name" value="AB_hydrolase_fold"/>
</dbReference>
<keyword evidence="3 6" id="KW-0378">Hydrolase</keyword>
<feature type="domain" description="AB hydrolase-1" evidence="5">
    <location>
        <begin position="108"/>
        <end position="481"/>
    </location>
</feature>
<evidence type="ECO:0000256" key="4">
    <source>
        <dbReference type="SAM" id="SignalP"/>
    </source>
</evidence>
<comment type="similarity">
    <text evidence="1">Belongs to the peptidase S33 family.</text>
</comment>
<evidence type="ECO:0000313" key="6">
    <source>
        <dbReference type="EMBL" id="SDH42094.1"/>
    </source>
</evidence>
<protein>
    <submittedName>
        <fullName evidence="6">Alpha/beta hydrolase fold</fullName>
    </submittedName>
</protein>
<evidence type="ECO:0000256" key="1">
    <source>
        <dbReference type="ARBA" id="ARBA00010088"/>
    </source>
</evidence>
<dbReference type="Gene3D" id="3.40.50.1820">
    <property type="entry name" value="alpha/beta hydrolase"/>
    <property type="match status" value="1"/>
</dbReference>
<keyword evidence="7" id="KW-1185">Reference proteome</keyword>